<evidence type="ECO:0000256" key="5">
    <source>
        <dbReference type="ARBA" id="ARBA00022857"/>
    </source>
</evidence>
<name>A0A7S2V2U6_9STRA</name>
<comment type="subunit">
    <text evidence="2">Homodimer.</text>
</comment>
<dbReference type="InterPro" id="IPR000672">
    <property type="entry name" value="THF_DH/CycHdrlase"/>
</dbReference>
<dbReference type="InterPro" id="IPR020631">
    <property type="entry name" value="THF_DH/CycHdrlase_NAD-bd_dom"/>
</dbReference>
<keyword evidence="6" id="KW-0560">Oxidoreductase</keyword>
<dbReference type="CDD" id="cd01080">
    <property type="entry name" value="NAD_bind_m-THF_DH_Cyclohyd"/>
    <property type="match status" value="1"/>
</dbReference>
<feature type="domain" description="Tetrahydrofolate dehydrogenase/cyclohydrolase catalytic" evidence="10">
    <location>
        <begin position="78"/>
        <end position="193"/>
    </location>
</feature>
<dbReference type="FunFam" id="3.40.50.10860:FF:000001">
    <property type="entry name" value="Bifunctional protein FolD"/>
    <property type="match status" value="1"/>
</dbReference>
<sequence length="384" mass="41152">MRVKEAHFDLFLLFSVLILGFSALTLAFEGVSLIKVQETKSLNNRISSSNQHIIKSLSQYKLLTMAEMVAEPREADRIDGKAIAATIRQEIAAGVTELTGTGAPAPGLAVVLVGERRDSATYVRMKKKACEEVGITSYGFDFPADVTQEELVTKVQELNNDPAVNGILVQLPLPSHIDERVVLDTISQEKDVDGLHPLNVAALCQGRTHAGQAMSWDFDKIDFHIACTPQGCIELLDRSGVEIKGARAVVLGRSNIVGIPVAMLLMHRNATVTIVHSRTVDIPSVVKQADIVVAAVGRAQMVKGDWLKPGAVVIDVGINSIDDASKKSGYRLVGDVDFEEAKMVASKITPVPGGVGPMTIAMLLRNTLNGAKRLAASGEAKTEG</sequence>
<keyword evidence="5" id="KW-0521">NADP</keyword>
<dbReference type="PANTHER" id="PTHR48099:SF5">
    <property type="entry name" value="C-1-TETRAHYDROFOLATE SYNTHASE, CYTOPLASMIC"/>
    <property type="match status" value="1"/>
</dbReference>
<dbReference type="Pfam" id="PF02882">
    <property type="entry name" value="THF_DHG_CYH_C"/>
    <property type="match status" value="1"/>
</dbReference>
<reference evidence="12" key="1">
    <citation type="submission" date="2021-01" db="EMBL/GenBank/DDBJ databases">
        <authorList>
            <person name="Corre E."/>
            <person name="Pelletier E."/>
            <person name="Niang G."/>
            <person name="Scheremetjew M."/>
            <person name="Finn R."/>
            <person name="Kale V."/>
            <person name="Holt S."/>
            <person name="Cochrane G."/>
            <person name="Meng A."/>
            <person name="Brown T."/>
            <person name="Cohen L."/>
        </authorList>
    </citation>
    <scope>NUCLEOTIDE SEQUENCE</scope>
    <source>
        <strain evidence="12">CCMP1661</strain>
    </source>
</reference>
<dbReference type="Gene3D" id="3.40.50.10860">
    <property type="entry name" value="Leucine Dehydrogenase, chain A, domain 1"/>
    <property type="match status" value="1"/>
</dbReference>
<evidence type="ECO:0000256" key="6">
    <source>
        <dbReference type="ARBA" id="ARBA00023002"/>
    </source>
</evidence>
<dbReference type="AlphaFoldDB" id="A0A7S2V2U6"/>
<evidence type="ECO:0000256" key="1">
    <source>
        <dbReference type="ARBA" id="ARBA00004777"/>
    </source>
</evidence>
<dbReference type="InterPro" id="IPR020867">
    <property type="entry name" value="THF_DH/CycHdrlase_CS"/>
</dbReference>
<proteinExistence type="inferred from homology"/>
<dbReference type="GO" id="GO:0004477">
    <property type="term" value="F:methenyltetrahydrofolate cyclohydrolase activity"/>
    <property type="evidence" value="ECO:0007669"/>
    <property type="project" value="UniProtKB-EC"/>
</dbReference>
<dbReference type="PROSITE" id="PS00767">
    <property type="entry name" value="THF_DHG_CYH_2"/>
    <property type="match status" value="1"/>
</dbReference>
<evidence type="ECO:0000256" key="7">
    <source>
        <dbReference type="ARBA" id="ARBA00023268"/>
    </source>
</evidence>
<evidence type="ECO:0000256" key="2">
    <source>
        <dbReference type="ARBA" id="ARBA00011738"/>
    </source>
</evidence>
<keyword evidence="7" id="KW-0511">Multifunctional enzyme</keyword>
<evidence type="ECO:0000313" key="12">
    <source>
        <dbReference type="EMBL" id="CAD9866032.1"/>
    </source>
</evidence>
<organism evidence="12">
    <name type="scientific">Fibrocapsa japonica</name>
    <dbReference type="NCBI Taxonomy" id="94617"/>
    <lineage>
        <taxon>Eukaryota</taxon>
        <taxon>Sar</taxon>
        <taxon>Stramenopiles</taxon>
        <taxon>Ochrophyta</taxon>
        <taxon>Raphidophyceae</taxon>
        <taxon>Chattonellales</taxon>
        <taxon>Chattonellaceae</taxon>
        <taxon>Fibrocapsa</taxon>
    </lineage>
</organism>
<evidence type="ECO:0008006" key="13">
    <source>
        <dbReference type="Google" id="ProtNLM"/>
    </source>
</evidence>
<evidence type="ECO:0000256" key="8">
    <source>
        <dbReference type="ARBA" id="ARBA00036357"/>
    </source>
</evidence>
<comment type="similarity">
    <text evidence="9">Belongs to the tetrahydrofolate dehydrogenase/cyclohydrolase family.</text>
</comment>
<dbReference type="GO" id="GO:0005829">
    <property type="term" value="C:cytosol"/>
    <property type="evidence" value="ECO:0007669"/>
    <property type="project" value="TreeGrafter"/>
</dbReference>
<dbReference type="PRINTS" id="PR00085">
    <property type="entry name" value="THFDHDRGNASE"/>
</dbReference>
<dbReference type="PROSITE" id="PS00766">
    <property type="entry name" value="THF_DHG_CYH_1"/>
    <property type="match status" value="1"/>
</dbReference>
<dbReference type="Gene3D" id="3.40.50.720">
    <property type="entry name" value="NAD(P)-binding Rossmann-like Domain"/>
    <property type="match status" value="1"/>
</dbReference>
<dbReference type="HAMAP" id="MF_01576">
    <property type="entry name" value="THF_DHG_CYH"/>
    <property type="match status" value="1"/>
</dbReference>
<dbReference type="SUPFAM" id="SSF51735">
    <property type="entry name" value="NAD(P)-binding Rossmann-fold domains"/>
    <property type="match status" value="1"/>
</dbReference>
<dbReference type="EMBL" id="HBHR01014729">
    <property type="protein sequence ID" value="CAD9866032.1"/>
    <property type="molecule type" value="Transcribed_RNA"/>
</dbReference>
<evidence type="ECO:0000256" key="9">
    <source>
        <dbReference type="ARBA" id="ARBA00061364"/>
    </source>
</evidence>
<comment type="pathway">
    <text evidence="1">One-carbon metabolism; tetrahydrofolate interconversion.</text>
</comment>
<keyword evidence="4" id="KW-0378">Hydrolase</keyword>
<dbReference type="GO" id="GO:0035999">
    <property type="term" value="P:tetrahydrofolate interconversion"/>
    <property type="evidence" value="ECO:0007669"/>
    <property type="project" value="TreeGrafter"/>
</dbReference>
<dbReference type="Pfam" id="PF00763">
    <property type="entry name" value="THF_DHG_CYH"/>
    <property type="match status" value="1"/>
</dbReference>
<evidence type="ECO:0000259" key="11">
    <source>
        <dbReference type="Pfam" id="PF02882"/>
    </source>
</evidence>
<dbReference type="PANTHER" id="PTHR48099">
    <property type="entry name" value="C-1-TETRAHYDROFOLATE SYNTHASE, CYTOPLASMIC-RELATED"/>
    <property type="match status" value="1"/>
</dbReference>
<comment type="catalytic activity">
    <reaction evidence="8">
        <text>(6R)-5,10-methenyltetrahydrofolate + H2O = (6R)-10-formyltetrahydrofolate + H(+)</text>
        <dbReference type="Rhea" id="RHEA:23700"/>
        <dbReference type="ChEBI" id="CHEBI:15377"/>
        <dbReference type="ChEBI" id="CHEBI:15378"/>
        <dbReference type="ChEBI" id="CHEBI:57455"/>
        <dbReference type="ChEBI" id="CHEBI:195366"/>
        <dbReference type="EC" id="3.5.4.9"/>
    </reaction>
</comment>
<evidence type="ECO:0000256" key="3">
    <source>
        <dbReference type="ARBA" id="ARBA00022563"/>
    </source>
</evidence>
<dbReference type="GO" id="GO:0004488">
    <property type="term" value="F:methylenetetrahydrofolate dehydrogenase (NADP+) activity"/>
    <property type="evidence" value="ECO:0007669"/>
    <property type="project" value="InterPro"/>
</dbReference>
<dbReference type="SUPFAM" id="SSF53223">
    <property type="entry name" value="Aminoacid dehydrogenase-like, N-terminal domain"/>
    <property type="match status" value="1"/>
</dbReference>
<feature type="domain" description="Tetrahydrofolate dehydrogenase/cyclohydrolase NAD(P)-binding" evidence="11">
    <location>
        <begin position="226"/>
        <end position="373"/>
    </location>
</feature>
<dbReference type="InterPro" id="IPR036291">
    <property type="entry name" value="NAD(P)-bd_dom_sf"/>
</dbReference>
<evidence type="ECO:0000259" key="10">
    <source>
        <dbReference type="Pfam" id="PF00763"/>
    </source>
</evidence>
<protein>
    <recommendedName>
        <fullName evidence="13">Methenyltetrahydrofolate cyclohydrolase</fullName>
    </recommendedName>
</protein>
<dbReference type="InterPro" id="IPR046346">
    <property type="entry name" value="Aminoacid_DH-like_N_sf"/>
</dbReference>
<dbReference type="InterPro" id="IPR020630">
    <property type="entry name" value="THF_DH/CycHdrlase_cat_dom"/>
</dbReference>
<evidence type="ECO:0000256" key="4">
    <source>
        <dbReference type="ARBA" id="ARBA00022801"/>
    </source>
</evidence>
<dbReference type="FunFam" id="3.40.50.720:FF:000006">
    <property type="entry name" value="Bifunctional protein FolD"/>
    <property type="match status" value="1"/>
</dbReference>
<accession>A0A7S2V2U6</accession>
<keyword evidence="3" id="KW-0554">One-carbon metabolism</keyword>
<gene>
    <name evidence="12" type="ORF">FJAP1339_LOCUS7321</name>
</gene>